<gene>
    <name evidence="1" type="ORF">MUK42_17938</name>
</gene>
<protein>
    <submittedName>
        <fullName evidence="1">Uncharacterized protein</fullName>
    </submittedName>
</protein>
<dbReference type="Proteomes" id="UP001055439">
    <property type="component" value="Chromosome 8"/>
</dbReference>
<proteinExistence type="predicted"/>
<accession>A0A9E7KVU1</accession>
<sequence length="134" mass="15299">MQEQGMAKEAKLWGGRFEDCLNELVSLEQDLFSEDVTRIYSENISCYFMTIESKQDSQSNPASVRWWCSWRFQEMIVGSLSTLSRGDSSTPPIMALQRARPPHLGVPREVIAHVENQMSSFHDTPAVLYKEPIS</sequence>
<organism evidence="1 2">
    <name type="scientific">Musa troglodytarum</name>
    <name type="common">fe'i banana</name>
    <dbReference type="NCBI Taxonomy" id="320322"/>
    <lineage>
        <taxon>Eukaryota</taxon>
        <taxon>Viridiplantae</taxon>
        <taxon>Streptophyta</taxon>
        <taxon>Embryophyta</taxon>
        <taxon>Tracheophyta</taxon>
        <taxon>Spermatophyta</taxon>
        <taxon>Magnoliopsida</taxon>
        <taxon>Liliopsida</taxon>
        <taxon>Zingiberales</taxon>
        <taxon>Musaceae</taxon>
        <taxon>Musa</taxon>
    </lineage>
</organism>
<dbReference type="OrthoDB" id="264354at2759"/>
<name>A0A9E7KVU1_9LILI</name>
<keyword evidence="2" id="KW-1185">Reference proteome</keyword>
<evidence type="ECO:0000313" key="2">
    <source>
        <dbReference type="Proteomes" id="UP001055439"/>
    </source>
</evidence>
<evidence type="ECO:0000313" key="1">
    <source>
        <dbReference type="EMBL" id="URE28970.1"/>
    </source>
</evidence>
<reference evidence="1" key="1">
    <citation type="submission" date="2022-05" db="EMBL/GenBank/DDBJ databases">
        <title>The Musa troglodytarum L. genome provides insights into the mechanism of non-climacteric behaviour and enrichment of carotenoids.</title>
        <authorList>
            <person name="Wang J."/>
        </authorList>
    </citation>
    <scope>NUCLEOTIDE SEQUENCE</scope>
    <source>
        <tissue evidence="1">Leaf</tissue>
    </source>
</reference>
<dbReference type="EMBL" id="CP097510">
    <property type="protein sequence ID" value="URE28970.1"/>
    <property type="molecule type" value="Genomic_DNA"/>
</dbReference>
<dbReference type="AlphaFoldDB" id="A0A9E7KVU1"/>